<dbReference type="PRINTS" id="PR00081">
    <property type="entry name" value="GDHRDH"/>
</dbReference>
<protein>
    <submittedName>
        <fullName evidence="4">Short-chain dehydrogenase</fullName>
    </submittedName>
</protein>
<dbReference type="Pfam" id="PF00106">
    <property type="entry name" value="adh_short"/>
    <property type="match status" value="1"/>
</dbReference>
<dbReference type="OrthoDB" id="153074at2759"/>
<dbReference type="InParanoid" id="A0A151GPG2"/>
<evidence type="ECO:0000256" key="3">
    <source>
        <dbReference type="ARBA" id="ARBA00023002"/>
    </source>
</evidence>
<comment type="caution">
    <text evidence="4">The sequence shown here is derived from an EMBL/GenBank/DDBJ whole genome shotgun (WGS) entry which is preliminary data.</text>
</comment>
<sequence length="249" mass="26221">MGVFIVTGASKGLGAAVTDELLAQGHRVVVAARSKEPLEAFKAAHPGRVVYVVGDMTDDATPTKLVSLAVAFGGLDGVVINHGCLDAQTIEGSTMQGWKKVFDTNVFSCVAMAKAAMAELRKSHGCIVWISSGAASKPYMAWGPYGSSKAALNAISNHVAVEEADVTSITISPGRIDTDMQAELRASGKDIMDEAQYQSFVDAFEQGTLLAPKEPGGVIARFVARPDKSLSGRNLTWNSPELAAYKTSD</sequence>
<keyword evidence="2" id="KW-0521">NADP</keyword>
<dbReference type="GO" id="GO:0016616">
    <property type="term" value="F:oxidoreductase activity, acting on the CH-OH group of donors, NAD or NADP as acceptor"/>
    <property type="evidence" value="ECO:0007669"/>
    <property type="project" value="UniProtKB-ARBA"/>
</dbReference>
<proteinExistence type="inferred from homology"/>
<gene>
    <name evidence="4" type="ORF">DCS_00131</name>
</gene>
<name>A0A151GPG2_DRECN</name>
<dbReference type="GO" id="GO:0050664">
    <property type="term" value="F:oxidoreductase activity, acting on NAD(P)H, oxygen as acceptor"/>
    <property type="evidence" value="ECO:0007669"/>
    <property type="project" value="TreeGrafter"/>
</dbReference>
<dbReference type="PANTHER" id="PTHR43008">
    <property type="entry name" value="BENZIL REDUCTASE"/>
    <property type="match status" value="1"/>
</dbReference>
<evidence type="ECO:0000313" key="4">
    <source>
        <dbReference type="EMBL" id="KYK59004.1"/>
    </source>
</evidence>
<dbReference type="EMBL" id="LAYC01000001">
    <property type="protein sequence ID" value="KYK59004.1"/>
    <property type="molecule type" value="Genomic_DNA"/>
</dbReference>
<dbReference type="InterPro" id="IPR020904">
    <property type="entry name" value="Sc_DH/Rdtase_CS"/>
</dbReference>
<dbReference type="RefSeq" id="XP_040658356.1">
    <property type="nucleotide sequence ID" value="XM_040797473.1"/>
</dbReference>
<dbReference type="FunCoup" id="A0A151GPG2">
    <property type="interactions" value="90"/>
</dbReference>
<comment type="similarity">
    <text evidence="1">Belongs to the short-chain dehydrogenases/reductases (SDR) family.</text>
</comment>
<dbReference type="PANTHER" id="PTHR43008:SF8">
    <property type="entry name" value="BENZIL REDUCTASE ((S)-BENZOIN FORMING) IRC24"/>
    <property type="match status" value="1"/>
</dbReference>
<dbReference type="Gene3D" id="3.40.50.720">
    <property type="entry name" value="NAD(P)-binding Rossmann-like Domain"/>
    <property type="match status" value="1"/>
</dbReference>
<dbReference type="InterPro" id="IPR036291">
    <property type="entry name" value="NAD(P)-bd_dom_sf"/>
</dbReference>
<organism evidence="4 5">
    <name type="scientific">Drechmeria coniospora</name>
    <name type="common">Nematophagous fungus</name>
    <name type="synonym">Meria coniospora</name>
    <dbReference type="NCBI Taxonomy" id="98403"/>
    <lineage>
        <taxon>Eukaryota</taxon>
        <taxon>Fungi</taxon>
        <taxon>Dikarya</taxon>
        <taxon>Ascomycota</taxon>
        <taxon>Pezizomycotina</taxon>
        <taxon>Sordariomycetes</taxon>
        <taxon>Hypocreomycetidae</taxon>
        <taxon>Hypocreales</taxon>
        <taxon>Ophiocordycipitaceae</taxon>
        <taxon>Drechmeria</taxon>
    </lineage>
</organism>
<dbReference type="STRING" id="98403.A0A151GPG2"/>
<evidence type="ECO:0000256" key="2">
    <source>
        <dbReference type="ARBA" id="ARBA00022857"/>
    </source>
</evidence>
<dbReference type="AlphaFoldDB" id="A0A151GPG2"/>
<dbReference type="Proteomes" id="UP000076580">
    <property type="component" value="Chromosome 01"/>
</dbReference>
<reference evidence="4 5" key="1">
    <citation type="journal article" date="2016" name="Sci. Rep.">
        <title>Insights into Adaptations to a Near-Obligate Nematode Endoparasitic Lifestyle from the Finished Genome of Drechmeria coniospora.</title>
        <authorList>
            <person name="Zhang L."/>
            <person name="Zhou Z."/>
            <person name="Guo Q."/>
            <person name="Fokkens L."/>
            <person name="Miskei M."/>
            <person name="Pocsi I."/>
            <person name="Zhang W."/>
            <person name="Chen M."/>
            <person name="Wang L."/>
            <person name="Sun Y."/>
            <person name="Donzelli B.G."/>
            <person name="Gibson D.M."/>
            <person name="Nelson D.R."/>
            <person name="Luo J.G."/>
            <person name="Rep M."/>
            <person name="Liu H."/>
            <person name="Yang S."/>
            <person name="Wang J."/>
            <person name="Krasnoff S.B."/>
            <person name="Xu Y."/>
            <person name="Molnar I."/>
            <person name="Lin M."/>
        </authorList>
    </citation>
    <scope>NUCLEOTIDE SEQUENCE [LARGE SCALE GENOMIC DNA]</scope>
    <source>
        <strain evidence="4 5">ARSEF 6962</strain>
    </source>
</reference>
<dbReference type="GeneID" id="63712774"/>
<keyword evidence="5" id="KW-1185">Reference proteome</keyword>
<dbReference type="SUPFAM" id="SSF51735">
    <property type="entry name" value="NAD(P)-binding Rossmann-fold domains"/>
    <property type="match status" value="1"/>
</dbReference>
<evidence type="ECO:0000313" key="5">
    <source>
        <dbReference type="Proteomes" id="UP000076580"/>
    </source>
</evidence>
<keyword evidence="3" id="KW-0560">Oxidoreductase</keyword>
<accession>A0A151GPG2</accession>
<evidence type="ECO:0000256" key="1">
    <source>
        <dbReference type="ARBA" id="ARBA00006484"/>
    </source>
</evidence>
<dbReference type="InterPro" id="IPR002347">
    <property type="entry name" value="SDR_fam"/>
</dbReference>
<dbReference type="PROSITE" id="PS00061">
    <property type="entry name" value="ADH_SHORT"/>
    <property type="match status" value="1"/>
</dbReference>